<keyword evidence="1" id="KW-0472">Membrane</keyword>
<evidence type="ECO:0000313" key="3">
    <source>
        <dbReference type="Proteomes" id="UP001589710"/>
    </source>
</evidence>
<reference evidence="2 3" key="1">
    <citation type="submission" date="2024-09" db="EMBL/GenBank/DDBJ databases">
        <authorList>
            <person name="Sun Q."/>
            <person name="Mori K."/>
        </authorList>
    </citation>
    <scope>NUCLEOTIDE SEQUENCE [LARGE SCALE GENOMIC DNA]</scope>
    <source>
        <strain evidence="2 3">JCM 3331</strain>
    </source>
</reference>
<comment type="caution">
    <text evidence="2">The sequence shown here is derived from an EMBL/GenBank/DDBJ whole genome shotgun (WGS) entry which is preliminary data.</text>
</comment>
<evidence type="ECO:0000256" key="1">
    <source>
        <dbReference type="SAM" id="Phobius"/>
    </source>
</evidence>
<feature type="transmembrane region" description="Helical" evidence="1">
    <location>
        <begin position="7"/>
        <end position="31"/>
    </location>
</feature>
<name>A0ABV5RG56_9ACTN</name>
<keyword evidence="1" id="KW-0812">Transmembrane</keyword>
<organism evidence="2 3">
    <name type="scientific">Streptomyces yanii</name>
    <dbReference type="NCBI Taxonomy" id="78510"/>
    <lineage>
        <taxon>Bacteria</taxon>
        <taxon>Bacillati</taxon>
        <taxon>Actinomycetota</taxon>
        <taxon>Actinomycetes</taxon>
        <taxon>Kitasatosporales</taxon>
        <taxon>Streptomycetaceae</taxon>
        <taxon>Streptomyces</taxon>
    </lineage>
</organism>
<evidence type="ECO:0000313" key="2">
    <source>
        <dbReference type="EMBL" id="MFB9576855.1"/>
    </source>
</evidence>
<sequence length="118" mass="12373">MSGGKKAFLAVRNIVIIVVALGALAGLKFGWDKIFESDAKAASVGDCLQNKGSNISPDMASADCSSSAAEYKVAEVHDDTTETDLCDAKKYVAYTETSGSRKSRTSVVLCLTPMKSTG</sequence>
<gene>
    <name evidence="2" type="ORF">ACFFTL_32430</name>
</gene>
<dbReference type="EMBL" id="JBHMCG010000138">
    <property type="protein sequence ID" value="MFB9576855.1"/>
    <property type="molecule type" value="Genomic_DNA"/>
</dbReference>
<proteinExistence type="predicted"/>
<dbReference type="RefSeq" id="WP_345512695.1">
    <property type="nucleotide sequence ID" value="NZ_BAAAXD010000016.1"/>
</dbReference>
<dbReference type="Proteomes" id="UP001589710">
    <property type="component" value="Unassembled WGS sequence"/>
</dbReference>
<protein>
    <submittedName>
        <fullName evidence="2">Uncharacterized protein</fullName>
    </submittedName>
</protein>
<keyword evidence="3" id="KW-1185">Reference proteome</keyword>
<accession>A0ABV5RG56</accession>
<keyword evidence="1" id="KW-1133">Transmembrane helix</keyword>